<feature type="region of interest" description="Disordered" evidence="1">
    <location>
        <begin position="263"/>
        <end position="286"/>
    </location>
</feature>
<dbReference type="Proteomes" id="UP000236161">
    <property type="component" value="Unassembled WGS sequence"/>
</dbReference>
<dbReference type="EMBL" id="KZ454376">
    <property type="protein sequence ID" value="PKA46285.1"/>
    <property type="molecule type" value="Genomic_DNA"/>
</dbReference>
<feature type="region of interest" description="Disordered" evidence="1">
    <location>
        <begin position="194"/>
        <end position="225"/>
    </location>
</feature>
<evidence type="ECO:0000313" key="3">
    <source>
        <dbReference type="Proteomes" id="UP000236161"/>
    </source>
</evidence>
<evidence type="ECO:0000256" key="1">
    <source>
        <dbReference type="SAM" id="MobiDB-lite"/>
    </source>
</evidence>
<evidence type="ECO:0000313" key="2">
    <source>
        <dbReference type="EMBL" id="PKA46285.1"/>
    </source>
</evidence>
<dbReference type="PANTHER" id="PTHR33220">
    <property type="entry name" value="BNAA09G04420D PROTEIN"/>
    <property type="match status" value="1"/>
</dbReference>
<proteinExistence type="predicted"/>
<keyword evidence="3" id="KW-1185">Reference proteome</keyword>
<dbReference type="OrthoDB" id="786803at2759"/>
<accession>A0A2H9ZSL4</accession>
<dbReference type="AlphaFoldDB" id="A0A2H9ZSL4"/>
<sequence>MSRLPVLVEFGRLSATDISALASMKNAANRDTWCELQNPANHRVFERKLRPRPSGRGHACLVVRRRVAPAVACVRSTKNRQHESGCGVWPSACASGGLKSALSLVGPSPDEGGGSIGMNRFVAFSLRRRHQMMTELTPCHGHCYPGDGAALVVATSGAPQRRNGPSPWKGAPGRVRAPYGRTLLATRGAVAESGCLGMQPNRGAGGGGDAPRPDAERRRRWSAARTRGAGVARAWRRPESPMLLIAQRAYSAATRSGLYRERALPRRASRAPSCSSPNGPRAPHPTVLETRTKESTCVRADAAKPGRRKEPDAWDTLFGEHHGTDSDLCEGFEWSMSVGPERWLNYA</sequence>
<reference evidence="2 3" key="1">
    <citation type="journal article" date="2017" name="Nature">
        <title>The Apostasia genome and the evolution of orchids.</title>
        <authorList>
            <person name="Zhang G.Q."/>
            <person name="Liu K.W."/>
            <person name="Li Z."/>
            <person name="Lohaus R."/>
            <person name="Hsiao Y.Y."/>
            <person name="Niu S.C."/>
            <person name="Wang J.Y."/>
            <person name="Lin Y.C."/>
            <person name="Xu Q."/>
            <person name="Chen L.J."/>
            <person name="Yoshida K."/>
            <person name="Fujiwara S."/>
            <person name="Wang Z.W."/>
            <person name="Zhang Y.Q."/>
            <person name="Mitsuda N."/>
            <person name="Wang M."/>
            <person name="Liu G.H."/>
            <person name="Pecoraro L."/>
            <person name="Huang H.X."/>
            <person name="Xiao X.J."/>
            <person name="Lin M."/>
            <person name="Wu X.Y."/>
            <person name="Wu W.L."/>
            <person name="Chen Y.Y."/>
            <person name="Chang S.B."/>
            <person name="Sakamoto S."/>
            <person name="Ohme-Takagi M."/>
            <person name="Yagi M."/>
            <person name="Zeng S.J."/>
            <person name="Shen C.Y."/>
            <person name="Yeh C.M."/>
            <person name="Luo Y.B."/>
            <person name="Tsai W.C."/>
            <person name="Van de Peer Y."/>
            <person name="Liu Z.J."/>
        </authorList>
    </citation>
    <scope>NUCLEOTIDE SEQUENCE [LARGE SCALE GENOMIC DNA]</scope>
    <source>
        <strain evidence="3">cv. Shenzhen</strain>
        <tissue evidence="2">Stem</tissue>
    </source>
</reference>
<name>A0A2H9ZSL4_9ASPA</name>
<organism evidence="2 3">
    <name type="scientific">Apostasia shenzhenica</name>
    <dbReference type="NCBI Taxonomy" id="1088818"/>
    <lineage>
        <taxon>Eukaryota</taxon>
        <taxon>Viridiplantae</taxon>
        <taxon>Streptophyta</taxon>
        <taxon>Embryophyta</taxon>
        <taxon>Tracheophyta</taxon>
        <taxon>Spermatophyta</taxon>
        <taxon>Magnoliopsida</taxon>
        <taxon>Liliopsida</taxon>
        <taxon>Asparagales</taxon>
        <taxon>Orchidaceae</taxon>
        <taxon>Apostasioideae</taxon>
        <taxon>Apostasia</taxon>
    </lineage>
</organism>
<gene>
    <name evidence="2" type="ORF">AXF42_Ash021345</name>
</gene>
<dbReference type="PANTHER" id="PTHR33220:SF5">
    <property type="entry name" value="RRNA INTRON-ENCODED HOMING ENDONUCLEASE"/>
    <property type="match status" value="1"/>
</dbReference>
<protein>
    <submittedName>
        <fullName evidence="2">Uncharacterized protein</fullName>
    </submittedName>
</protein>